<comment type="caution">
    <text evidence="1">The sequence shown here is derived from an EMBL/GenBank/DDBJ whole genome shotgun (WGS) entry which is preliminary data.</text>
</comment>
<dbReference type="Proteomes" id="UP000244338">
    <property type="component" value="Unassembled WGS sequence"/>
</dbReference>
<evidence type="ECO:0000313" key="1">
    <source>
        <dbReference type="EMBL" id="PTQ57699.1"/>
    </source>
</evidence>
<sequence length="54" mass="6061">MEPHSQILSDEYDVLYLCKSMLIMKPFPCGSGSISPRMRSGVHCLITAFLLTGW</sequence>
<accession>A0A2R6Y4T5</accession>
<proteinExistence type="predicted"/>
<protein>
    <submittedName>
        <fullName evidence="1">Uncharacterized protein</fullName>
    </submittedName>
</protein>
<reference evidence="2" key="1">
    <citation type="journal article" date="2018" name="Sci. Rep.">
        <title>Lignite coal burning seam in the remote Altai Mountains harbors a hydrogen-driven thermophilic microbial community.</title>
        <authorList>
            <person name="Kadnikov V.V."/>
            <person name="Mardanov A.V."/>
            <person name="Ivasenko D.A."/>
            <person name="Antsiferov D.V."/>
            <person name="Beletsky A.V."/>
            <person name="Karnachuk O.V."/>
            <person name="Ravin N.V."/>
        </authorList>
    </citation>
    <scope>NUCLEOTIDE SEQUENCE [LARGE SCALE GENOMIC DNA]</scope>
</reference>
<organism evidence="1 2">
    <name type="scientific">Candidatus Carbonibacillus altaicus</name>
    <dbReference type="NCBI Taxonomy" id="2163959"/>
    <lineage>
        <taxon>Bacteria</taxon>
        <taxon>Bacillati</taxon>
        <taxon>Bacillota</taxon>
        <taxon>Bacilli</taxon>
        <taxon>Bacillales</taxon>
        <taxon>Candidatus Carbonibacillus</taxon>
    </lineage>
</organism>
<name>A0A2R6Y4T5_9BACL</name>
<dbReference type="EMBL" id="PEBX01000003">
    <property type="protein sequence ID" value="PTQ57699.1"/>
    <property type="molecule type" value="Genomic_DNA"/>
</dbReference>
<dbReference type="AlphaFoldDB" id="A0A2R6Y4T5"/>
<gene>
    <name evidence="1" type="ORF">BSOLF_0894</name>
</gene>
<evidence type="ECO:0000313" key="2">
    <source>
        <dbReference type="Proteomes" id="UP000244338"/>
    </source>
</evidence>